<dbReference type="GO" id="GO:0005524">
    <property type="term" value="F:ATP binding"/>
    <property type="evidence" value="ECO:0007669"/>
    <property type="project" value="UniProtKB-KW"/>
</dbReference>
<dbReference type="GO" id="GO:0005737">
    <property type="term" value="C:cytoplasm"/>
    <property type="evidence" value="ECO:0007669"/>
    <property type="project" value="TreeGrafter"/>
</dbReference>
<dbReference type="SUPFAM" id="SSF46894">
    <property type="entry name" value="C-terminal effector domain of the bipartite response regulators"/>
    <property type="match status" value="1"/>
</dbReference>
<evidence type="ECO:0000256" key="2">
    <source>
        <dbReference type="ARBA" id="ARBA00022840"/>
    </source>
</evidence>
<feature type="domain" description="HTH luxR-type" evidence="3">
    <location>
        <begin position="850"/>
        <end position="915"/>
    </location>
</feature>
<dbReference type="PANTHER" id="PTHR16305:SF35">
    <property type="entry name" value="TRANSCRIPTIONAL ACTIVATOR DOMAIN"/>
    <property type="match status" value="1"/>
</dbReference>
<dbReference type="RefSeq" id="WP_115318103.1">
    <property type="nucleotide sequence ID" value="NZ_AP022561.1"/>
</dbReference>
<dbReference type="EMBL" id="AP022561">
    <property type="protein sequence ID" value="BBX10647.1"/>
    <property type="molecule type" value="Genomic_DNA"/>
</dbReference>
<sequence length="928" mass="97829">MGVQIVGRSHELQRVQAVLQQARSAPTAMILDGPAGIGKSTVWRAATDWARAAGFMVLTTTGAAAEAGLAWAGLADLLADIDDATLAGLPALHQRALCAVSTGESVPGGDERLVATAFRAAIEASSRRRPVLIAVDDAHWLDEATRLVLGFSVRRLSGPVGVVAAYRSGDPGTLDQSWVAPRDPEALSRVTVGPMSLGALHAVIATRHEMTPPRPTMVRIHSLSGGNPFYALELARGLHEHASADLAVLPPTLTRLLGERIGDLDPLTAQAAVTAATAAEPTVELVAAAIGRHPTELVEILQSLESRGVLAFDGHRIRFSHPLIASAIIADADPTARRHAHRCLANVIDNPELHARHLALATPYGDPETLAALDGAAESAAARGAYSVAAELVGLAIGLGGDTGSRRLRGAEFHFRAGALDEAEELIAPVVDTLSAGLFRALGLIILGSVRGYRDGMAKAVGVLQRAVTEAAEIPALRTQALLLLALATGLGGDMATCVAHARQARHDADETGIAALRSQALALWVHVSFMYGLGTDTEALRTALELEDSDSTVPATLQPTAVYAINCAWTGRLDEARTAMDEVARRCAERGSEVDVVWAAEQLTMIYIGLGRYHDAQQCAAEALERARQVDAQLPLISAYTSVAGAGAYRGDRELTRTAARQAIELAGAAQLTYLIGPPLMSLAFVEVSAGDYATALQTLQPLLAAFDRVHGTEIMAGAYLPDAVEALTAVGRADEAEPLVAALESNGALHDRGWMLATGARCRALMAAARGDLEAAFGHAERAMAHHDRLPMPFERARTLLLVGQLLRRRRRPQAAYEALRQAADVFTEIGSPLWASRAQSELDRLAARSAGGVLTGAERQVAEYAAAGMSNKQIATALYLSPKTVEMYLSNVYRKLGIRSRAQLAGRLDGTGATGTQITPPSAAM</sequence>
<dbReference type="PROSITE" id="PS00622">
    <property type="entry name" value="HTH_LUXR_1"/>
    <property type="match status" value="1"/>
</dbReference>
<dbReference type="Pfam" id="PF00196">
    <property type="entry name" value="GerE"/>
    <property type="match status" value="1"/>
</dbReference>
<dbReference type="InterPro" id="IPR041664">
    <property type="entry name" value="AAA_16"/>
</dbReference>
<keyword evidence="1" id="KW-0547">Nucleotide-binding</keyword>
<gene>
    <name evidence="4" type="ORF">MAIC_54500</name>
</gene>
<dbReference type="Pfam" id="PF13191">
    <property type="entry name" value="AAA_16"/>
    <property type="match status" value="1"/>
</dbReference>
<evidence type="ECO:0000313" key="4">
    <source>
        <dbReference type="EMBL" id="BBX10647.1"/>
    </source>
</evidence>
<dbReference type="GO" id="GO:0004016">
    <property type="term" value="F:adenylate cyclase activity"/>
    <property type="evidence" value="ECO:0007669"/>
    <property type="project" value="TreeGrafter"/>
</dbReference>
<keyword evidence="2" id="KW-0067">ATP-binding</keyword>
<dbReference type="SMART" id="SM00421">
    <property type="entry name" value="HTH_LUXR"/>
    <property type="match status" value="1"/>
</dbReference>
<dbReference type="Gene3D" id="1.25.40.10">
    <property type="entry name" value="Tetratricopeptide repeat domain"/>
    <property type="match status" value="2"/>
</dbReference>
<dbReference type="PRINTS" id="PR00038">
    <property type="entry name" value="HTHLUXR"/>
</dbReference>
<dbReference type="KEGG" id="maic:MAIC_54500"/>
<dbReference type="InterPro" id="IPR000792">
    <property type="entry name" value="Tscrpt_reg_LuxR_C"/>
</dbReference>
<proteinExistence type="predicted"/>
<dbReference type="PROSITE" id="PS50043">
    <property type="entry name" value="HTH_LUXR_2"/>
    <property type="match status" value="1"/>
</dbReference>
<evidence type="ECO:0000313" key="5">
    <source>
        <dbReference type="Proteomes" id="UP000467327"/>
    </source>
</evidence>
<evidence type="ECO:0000256" key="1">
    <source>
        <dbReference type="ARBA" id="ARBA00022741"/>
    </source>
</evidence>
<reference evidence="4 5" key="1">
    <citation type="journal article" date="2019" name="Emerg. Microbes Infect.">
        <title>Comprehensive subspecies identification of 175 nontuberculous mycobacteria species based on 7547 genomic profiles.</title>
        <authorList>
            <person name="Matsumoto Y."/>
            <person name="Kinjo T."/>
            <person name="Motooka D."/>
            <person name="Nabeya D."/>
            <person name="Jung N."/>
            <person name="Uechi K."/>
            <person name="Horii T."/>
            <person name="Iida T."/>
            <person name="Fujita J."/>
            <person name="Nakamura S."/>
        </authorList>
    </citation>
    <scope>NUCLEOTIDE SEQUENCE [LARGE SCALE GENOMIC DNA]</scope>
    <source>
        <strain evidence="4 5">JCM 6376</strain>
    </source>
</reference>
<dbReference type="GO" id="GO:0006355">
    <property type="term" value="P:regulation of DNA-templated transcription"/>
    <property type="evidence" value="ECO:0007669"/>
    <property type="project" value="InterPro"/>
</dbReference>
<keyword evidence="5" id="KW-1185">Reference proteome</keyword>
<accession>A0AAD1HRZ9</accession>
<organism evidence="4 5">
    <name type="scientific">Mycolicibacterium aichiense</name>
    <dbReference type="NCBI Taxonomy" id="1799"/>
    <lineage>
        <taxon>Bacteria</taxon>
        <taxon>Bacillati</taxon>
        <taxon>Actinomycetota</taxon>
        <taxon>Actinomycetes</taxon>
        <taxon>Mycobacteriales</taxon>
        <taxon>Mycobacteriaceae</taxon>
        <taxon>Mycolicibacterium</taxon>
    </lineage>
</organism>
<dbReference type="CDD" id="cd06170">
    <property type="entry name" value="LuxR_C_like"/>
    <property type="match status" value="1"/>
</dbReference>
<dbReference type="SUPFAM" id="SSF52540">
    <property type="entry name" value="P-loop containing nucleoside triphosphate hydrolases"/>
    <property type="match status" value="1"/>
</dbReference>
<dbReference type="AlphaFoldDB" id="A0AAD1HRZ9"/>
<dbReference type="InterPro" id="IPR027417">
    <property type="entry name" value="P-loop_NTPase"/>
</dbReference>
<dbReference type="SUPFAM" id="SSF48452">
    <property type="entry name" value="TPR-like"/>
    <property type="match status" value="2"/>
</dbReference>
<dbReference type="PANTHER" id="PTHR16305">
    <property type="entry name" value="TESTICULAR SOLUBLE ADENYLYL CYCLASE"/>
    <property type="match status" value="1"/>
</dbReference>
<protein>
    <submittedName>
        <fullName evidence="4">Transcriptional regulator</fullName>
    </submittedName>
</protein>
<dbReference type="Gene3D" id="1.10.10.10">
    <property type="entry name" value="Winged helix-like DNA-binding domain superfamily/Winged helix DNA-binding domain"/>
    <property type="match status" value="1"/>
</dbReference>
<dbReference type="InterPro" id="IPR036388">
    <property type="entry name" value="WH-like_DNA-bd_sf"/>
</dbReference>
<dbReference type="InterPro" id="IPR016032">
    <property type="entry name" value="Sig_transdc_resp-reg_C-effctor"/>
</dbReference>
<evidence type="ECO:0000259" key="3">
    <source>
        <dbReference type="PROSITE" id="PS50043"/>
    </source>
</evidence>
<dbReference type="InterPro" id="IPR011990">
    <property type="entry name" value="TPR-like_helical_dom_sf"/>
</dbReference>
<dbReference type="GO" id="GO:0003677">
    <property type="term" value="F:DNA binding"/>
    <property type="evidence" value="ECO:0007669"/>
    <property type="project" value="InterPro"/>
</dbReference>
<name>A0AAD1HRZ9_9MYCO</name>
<dbReference type="Proteomes" id="UP000467327">
    <property type="component" value="Chromosome"/>
</dbReference>